<dbReference type="RefSeq" id="XP_060296866.1">
    <property type="nucleotide sequence ID" value="XM_060434322.1"/>
</dbReference>
<name>A0AA40ALJ8_9PEZI</name>
<gene>
    <name evidence="2" type="ORF">B0T26DRAFT_311406</name>
</gene>
<proteinExistence type="predicted"/>
<comment type="caution">
    <text evidence="2">The sequence shown here is derived from an EMBL/GenBank/DDBJ whole genome shotgun (WGS) entry which is preliminary data.</text>
</comment>
<accession>A0AA40ALJ8</accession>
<dbReference type="AlphaFoldDB" id="A0AA40ALJ8"/>
<feature type="region of interest" description="Disordered" evidence="1">
    <location>
        <begin position="1"/>
        <end position="46"/>
    </location>
</feature>
<protein>
    <submittedName>
        <fullName evidence="2">Uncharacterized protein</fullName>
    </submittedName>
</protein>
<dbReference type="GeneID" id="85317592"/>
<organism evidence="2 3">
    <name type="scientific">Lasiosphaeria miniovina</name>
    <dbReference type="NCBI Taxonomy" id="1954250"/>
    <lineage>
        <taxon>Eukaryota</taxon>
        <taxon>Fungi</taxon>
        <taxon>Dikarya</taxon>
        <taxon>Ascomycota</taxon>
        <taxon>Pezizomycotina</taxon>
        <taxon>Sordariomycetes</taxon>
        <taxon>Sordariomycetidae</taxon>
        <taxon>Sordariales</taxon>
        <taxon>Lasiosphaeriaceae</taxon>
        <taxon>Lasiosphaeria</taxon>
    </lineage>
</organism>
<evidence type="ECO:0000256" key="1">
    <source>
        <dbReference type="SAM" id="MobiDB-lite"/>
    </source>
</evidence>
<dbReference type="Proteomes" id="UP001172101">
    <property type="component" value="Unassembled WGS sequence"/>
</dbReference>
<evidence type="ECO:0000313" key="2">
    <source>
        <dbReference type="EMBL" id="KAK0718073.1"/>
    </source>
</evidence>
<evidence type="ECO:0000313" key="3">
    <source>
        <dbReference type="Proteomes" id="UP001172101"/>
    </source>
</evidence>
<sequence>MPIQDEDQDRRPGPSSCASAADSDRFTATQRGLATPTELEPSLGCTNKPAPFLCGEKLGRVIGSPRFPAPHPPSSRQP</sequence>
<keyword evidence="3" id="KW-1185">Reference proteome</keyword>
<reference evidence="2" key="1">
    <citation type="submission" date="2023-06" db="EMBL/GenBank/DDBJ databases">
        <title>Genome-scale phylogeny and comparative genomics of the fungal order Sordariales.</title>
        <authorList>
            <consortium name="Lawrence Berkeley National Laboratory"/>
            <person name="Hensen N."/>
            <person name="Bonometti L."/>
            <person name="Westerberg I."/>
            <person name="Brannstrom I.O."/>
            <person name="Guillou S."/>
            <person name="Cros-Aarteil S."/>
            <person name="Calhoun S."/>
            <person name="Haridas S."/>
            <person name="Kuo A."/>
            <person name="Mondo S."/>
            <person name="Pangilinan J."/>
            <person name="Riley R."/>
            <person name="LaButti K."/>
            <person name="Andreopoulos B."/>
            <person name="Lipzen A."/>
            <person name="Chen C."/>
            <person name="Yanf M."/>
            <person name="Daum C."/>
            <person name="Ng V."/>
            <person name="Clum A."/>
            <person name="Steindorff A."/>
            <person name="Ohm R."/>
            <person name="Martin F."/>
            <person name="Silar P."/>
            <person name="Natvig D."/>
            <person name="Lalanne C."/>
            <person name="Gautier V."/>
            <person name="Ament-velasquez S.L."/>
            <person name="Kruys A."/>
            <person name="Hutchinson M.I."/>
            <person name="Powell A.J."/>
            <person name="Barry K."/>
            <person name="Miller A.N."/>
            <person name="Grigoriev I.V."/>
            <person name="Debuchy R."/>
            <person name="Gladieux P."/>
            <person name="Thoren M.H."/>
            <person name="Johannesson H."/>
        </authorList>
    </citation>
    <scope>NUCLEOTIDE SEQUENCE</scope>
    <source>
        <strain evidence="2">SMH2392-1A</strain>
    </source>
</reference>
<dbReference type="EMBL" id="JAUIRO010000004">
    <property type="protein sequence ID" value="KAK0718073.1"/>
    <property type="molecule type" value="Genomic_DNA"/>
</dbReference>